<dbReference type="AlphaFoldDB" id="A0A223KWK9"/>
<accession>A0A223KWK9</accession>
<feature type="transmembrane region" description="Helical" evidence="1">
    <location>
        <begin position="59"/>
        <end position="86"/>
    </location>
</feature>
<keyword evidence="1" id="KW-0812">Transmembrane</keyword>
<proteinExistence type="predicted"/>
<feature type="transmembrane region" description="Helical" evidence="1">
    <location>
        <begin position="135"/>
        <end position="155"/>
    </location>
</feature>
<evidence type="ECO:0000313" key="3">
    <source>
        <dbReference type="Proteomes" id="UP000215224"/>
    </source>
</evidence>
<feature type="transmembrane region" description="Helical" evidence="1">
    <location>
        <begin position="12"/>
        <end position="39"/>
    </location>
</feature>
<reference evidence="2 3" key="1">
    <citation type="submission" date="2016-12" db="EMBL/GenBank/DDBJ databases">
        <title>The whole genome sequencing and assembly of Bacillus cohnii DSM 6307T strain.</title>
        <authorList>
            <person name="Lee Y.-J."/>
            <person name="Yi H."/>
            <person name="Bahn Y.-S."/>
            <person name="Kim J.F."/>
            <person name="Lee D.-W."/>
        </authorList>
    </citation>
    <scope>NUCLEOTIDE SEQUENCE [LARGE SCALE GENOMIC DNA]</scope>
    <source>
        <strain evidence="2 3">DSM 6307</strain>
    </source>
</reference>
<keyword evidence="3" id="KW-1185">Reference proteome</keyword>
<keyword evidence="1" id="KW-0472">Membrane</keyword>
<dbReference type="KEGG" id="bcoh:BC6307_22285"/>
<evidence type="ECO:0000256" key="1">
    <source>
        <dbReference type="SAM" id="Phobius"/>
    </source>
</evidence>
<dbReference type="InterPro" id="IPR018723">
    <property type="entry name" value="DUF2254_membrane"/>
</dbReference>
<name>A0A223KWK9_9BACI</name>
<protein>
    <recommendedName>
        <fullName evidence="4">DUF2254 domain-containing protein</fullName>
    </recommendedName>
</protein>
<dbReference type="RefSeq" id="WP_066421828.1">
    <property type="nucleotide sequence ID" value="NZ_CP018866.1"/>
</dbReference>
<evidence type="ECO:0008006" key="4">
    <source>
        <dbReference type="Google" id="ProtNLM"/>
    </source>
</evidence>
<evidence type="ECO:0000313" key="2">
    <source>
        <dbReference type="EMBL" id="AST93807.1"/>
    </source>
</evidence>
<dbReference type="STRING" id="1314751.GCA_001591425_04935"/>
<dbReference type="Proteomes" id="UP000215224">
    <property type="component" value="Chromosome"/>
</dbReference>
<feature type="transmembrane region" description="Helical" evidence="1">
    <location>
        <begin position="107"/>
        <end position="129"/>
    </location>
</feature>
<dbReference type="Pfam" id="PF10011">
    <property type="entry name" value="DUF2254"/>
    <property type="match status" value="1"/>
</dbReference>
<organism evidence="2 3">
    <name type="scientific">Sutcliffiella cohnii</name>
    <dbReference type="NCBI Taxonomy" id="33932"/>
    <lineage>
        <taxon>Bacteria</taxon>
        <taxon>Bacillati</taxon>
        <taxon>Bacillota</taxon>
        <taxon>Bacilli</taxon>
        <taxon>Bacillales</taxon>
        <taxon>Bacillaceae</taxon>
        <taxon>Sutcliffiella</taxon>
    </lineage>
</organism>
<gene>
    <name evidence="2" type="ORF">BC6307_22285</name>
</gene>
<keyword evidence="1" id="KW-1133">Transmembrane helix</keyword>
<dbReference type="EMBL" id="CP018866">
    <property type="protein sequence ID" value="AST93807.1"/>
    <property type="molecule type" value="Genomic_DNA"/>
</dbReference>
<sequence length="432" mass="49576">MGDKFLLRVRKSIWYIPTLYASLSIILTILVVMFDIFLAPKFMMHLPKLFFTNVELAKTTLAAIATALLTMTTITFSTIMVVLTTYSTQFSPRTLQDFITDRKTLRVLGIFIGGFLYSILALLFMREWFDDQPVIAAFVGVLLAVLCLGIFVIFIQHVANSIQVSKLIEKLVQEGLDRMERKEQWRLEGKLKYKEQLSVDHFYFSEIKNIKAPSTGYIQLIDVEQWIALAEKYQLFIEFHKQIGDFVTEHSDICSIYFLKEPQKIKEEELYKAVVVGTERTPIQDESFALQKLVEVALRAISPGINDPNTANSCIRYMSKLILTYAKVDANMELYCNDKGVEKVAIPVKTLEDLLYTTFYQIRNYGKEDLSVMFTILECFILVGEGSNQPTKKKLLVMSEYLTAVIKEEGLHPLDCKRLTSLKQHLTKVLNI</sequence>